<keyword evidence="2" id="KW-1185">Reference proteome</keyword>
<evidence type="ECO:0000313" key="1">
    <source>
        <dbReference type="EMBL" id="SCB37601.1"/>
    </source>
</evidence>
<organism evidence="1 2">
    <name type="scientific">Rhizobium hainanense</name>
    <dbReference type="NCBI Taxonomy" id="52131"/>
    <lineage>
        <taxon>Bacteria</taxon>
        <taxon>Pseudomonadati</taxon>
        <taxon>Pseudomonadota</taxon>
        <taxon>Alphaproteobacteria</taxon>
        <taxon>Hyphomicrobiales</taxon>
        <taxon>Rhizobiaceae</taxon>
        <taxon>Rhizobium/Agrobacterium group</taxon>
        <taxon>Rhizobium</taxon>
    </lineage>
</organism>
<protein>
    <submittedName>
        <fullName evidence="1">Uncharacterized protein</fullName>
    </submittedName>
</protein>
<proteinExistence type="predicted"/>
<dbReference type="EMBL" id="FMAC01000015">
    <property type="protein sequence ID" value="SCB37601.1"/>
    <property type="molecule type" value="Genomic_DNA"/>
</dbReference>
<accession>A0A1C3WCF6</accession>
<dbReference type="AlphaFoldDB" id="A0A1C3WCF6"/>
<reference evidence="2" key="1">
    <citation type="submission" date="2016-08" db="EMBL/GenBank/DDBJ databases">
        <authorList>
            <person name="Varghese N."/>
            <person name="Submissions Spin"/>
        </authorList>
    </citation>
    <scope>NUCLEOTIDE SEQUENCE [LARGE SCALE GENOMIC DNA]</scope>
    <source>
        <strain evidence="2">CCBAU 57015</strain>
    </source>
</reference>
<gene>
    <name evidence="1" type="ORF">GA0061100_11549</name>
</gene>
<evidence type="ECO:0000313" key="2">
    <source>
        <dbReference type="Proteomes" id="UP000186228"/>
    </source>
</evidence>
<name>A0A1C3WCF6_9HYPH</name>
<sequence length="175" mass="20172">MTAARLVQFIMSDTQSVETLLVKLVGQPAWQVQVMHGNFLSLDFGKPWLDIAEKLTPPQRKIVARGEWHFVLRYCQWRVFNAKQADPEASRSTQRSYATREISGQFLRSVTYDSQLRTTKLVFDLGAIIEIHPNNWSDDPQWLLSGKDQVWTLDNAGHLTHEARTLFSKGIDKTW</sequence>
<dbReference type="STRING" id="52131.GA0061100_11549"/>
<dbReference type="Proteomes" id="UP000186228">
    <property type="component" value="Unassembled WGS sequence"/>
</dbReference>